<accession>A0A3Q2PRR3</accession>
<proteinExistence type="predicted"/>
<evidence type="ECO:0000313" key="2">
    <source>
        <dbReference type="Proteomes" id="UP000265000"/>
    </source>
</evidence>
<dbReference type="GeneTree" id="ENSGT00940000177687"/>
<name>A0A3Q2PRR3_FUNHE</name>
<dbReference type="AlphaFoldDB" id="A0A3Q2PRR3"/>
<protein>
    <submittedName>
        <fullName evidence="1">Uncharacterized protein</fullName>
    </submittedName>
</protein>
<dbReference type="Proteomes" id="UP000265000">
    <property type="component" value="Unplaced"/>
</dbReference>
<keyword evidence="2" id="KW-1185">Reference proteome</keyword>
<dbReference type="Ensembl" id="ENSFHET00000024794.1">
    <property type="protein sequence ID" value="ENSFHEP00000016398.1"/>
    <property type="gene ID" value="ENSFHEG00000018089.1"/>
</dbReference>
<organism evidence="1 2">
    <name type="scientific">Fundulus heteroclitus</name>
    <name type="common">Killifish</name>
    <name type="synonym">Mummichog</name>
    <dbReference type="NCBI Taxonomy" id="8078"/>
    <lineage>
        <taxon>Eukaryota</taxon>
        <taxon>Metazoa</taxon>
        <taxon>Chordata</taxon>
        <taxon>Craniata</taxon>
        <taxon>Vertebrata</taxon>
        <taxon>Euteleostomi</taxon>
        <taxon>Actinopterygii</taxon>
        <taxon>Neopterygii</taxon>
        <taxon>Teleostei</taxon>
        <taxon>Neoteleostei</taxon>
        <taxon>Acanthomorphata</taxon>
        <taxon>Ovalentaria</taxon>
        <taxon>Atherinomorphae</taxon>
        <taxon>Cyprinodontiformes</taxon>
        <taxon>Fundulidae</taxon>
        <taxon>Fundulus</taxon>
    </lineage>
</organism>
<sequence length="116" mass="12931">MDAWDAIPTVVPSKDPPLFGSNGTIRTEIKQQRRTMRRSGGLLEIHTTFQKAGAFILASAYMMSWALSWRRRGSSSLVLHSRKLLRVSVALFSTRILSRSLHTSIPVSATLTFSGR</sequence>
<evidence type="ECO:0000313" key="1">
    <source>
        <dbReference type="Ensembl" id="ENSFHEP00000016398.1"/>
    </source>
</evidence>
<reference evidence="1" key="2">
    <citation type="submission" date="2025-09" db="UniProtKB">
        <authorList>
            <consortium name="Ensembl"/>
        </authorList>
    </citation>
    <scope>IDENTIFICATION</scope>
</reference>
<reference evidence="1" key="1">
    <citation type="submission" date="2025-08" db="UniProtKB">
        <authorList>
            <consortium name="Ensembl"/>
        </authorList>
    </citation>
    <scope>IDENTIFICATION</scope>
</reference>